<dbReference type="PROSITE" id="PS50943">
    <property type="entry name" value="HTH_CROC1"/>
    <property type="match status" value="1"/>
</dbReference>
<evidence type="ECO:0000313" key="2">
    <source>
        <dbReference type="EMBL" id="RLP79340.1"/>
    </source>
</evidence>
<dbReference type="EMBL" id="RCUY01000015">
    <property type="protein sequence ID" value="RLP79340.1"/>
    <property type="molecule type" value="Genomic_DNA"/>
</dbReference>
<comment type="caution">
    <text evidence="2">The sequence shown here is derived from an EMBL/GenBank/DDBJ whole genome shotgun (WGS) entry which is preliminary data.</text>
</comment>
<dbReference type="Pfam" id="PF13560">
    <property type="entry name" value="HTH_31"/>
    <property type="match status" value="1"/>
</dbReference>
<name>A0A3L7AHZ3_9MICO</name>
<dbReference type="PANTHER" id="PTHR35010">
    <property type="entry name" value="BLL4672 PROTEIN-RELATED"/>
    <property type="match status" value="1"/>
</dbReference>
<evidence type="ECO:0000313" key="3">
    <source>
        <dbReference type="Proteomes" id="UP000269438"/>
    </source>
</evidence>
<dbReference type="InterPro" id="IPR041413">
    <property type="entry name" value="MLTR_LBD"/>
</dbReference>
<dbReference type="InterPro" id="IPR001387">
    <property type="entry name" value="Cro/C1-type_HTH"/>
</dbReference>
<dbReference type="SUPFAM" id="SSF47413">
    <property type="entry name" value="lambda repressor-like DNA-binding domains"/>
    <property type="match status" value="1"/>
</dbReference>
<accession>A0A3L7AHZ3</accession>
<dbReference type="Gene3D" id="3.30.450.180">
    <property type="match status" value="1"/>
</dbReference>
<protein>
    <submittedName>
        <fullName evidence="2">XRE family transcriptional regulator</fullName>
    </submittedName>
</protein>
<sequence length="291" mass="32149">MLPMDNRRAEIKTFLASRRARVTPEETGVPTFGGVRRVPGLRREEVAFLAGVSVDYYARIERGHTAGVSPEVLDAIAGALRLDEAEREHLFDLVQATRPVGPGKRVTRNAASSRVSLSVQLVLDAIAVPAFVQNMRGDHVASNAIGRALYGDPSDDPTVPFNYSRFVFLNPRAADFYRDLDRMKRNNVALLRQAVGRAPEDAGLQKLVGELSTNSTEFADLWASHDVLRYRSGTKRYHHALVGDVEFGYESFEVTSAPDLLMLVYTVEPDSPTAQAMQLLANWSVPAENTH</sequence>
<keyword evidence="3" id="KW-1185">Reference proteome</keyword>
<proteinExistence type="predicted"/>
<dbReference type="CDD" id="cd00093">
    <property type="entry name" value="HTH_XRE"/>
    <property type="match status" value="1"/>
</dbReference>
<dbReference type="GO" id="GO:0003677">
    <property type="term" value="F:DNA binding"/>
    <property type="evidence" value="ECO:0007669"/>
    <property type="project" value="InterPro"/>
</dbReference>
<dbReference type="InterPro" id="IPR010982">
    <property type="entry name" value="Lambda_DNA-bd_dom_sf"/>
</dbReference>
<dbReference type="AlphaFoldDB" id="A0A3L7AHZ3"/>
<dbReference type="Pfam" id="PF17765">
    <property type="entry name" value="MLTR_LBD"/>
    <property type="match status" value="1"/>
</dbReference>
<organism evidence="2 3">
    <name type="scientific">Mycetocola lacteus</name>
    <dbReference type="NCBI Taxonomy" id="76637"/>
    <lineage>
        <taxon>Bacteria</taxon>
        <taxon>Bacillati</taxon>
        <taxon>Actinomycetota</taxon>
        <taxon>Actinomycetes</taxon>
        <taxon>Micrococcales</taxon>
        <taxon>Microbacteriaceae</taxon>
        <taxon>Mycetocola</taxon>
    </lineage>
</organism>
<dbReference type="Gene3D" id="1.10.260.40">
    <property type="entry name" value="lambda repressor-like DNA-binding domains"/>
    <property type="match status" value="1"/>
</dbReference>
<reference evidence="2 3" key="1">
    <citation type="submission" date="2018-10" db="EMBL/GenBank/DDBJ databases">
        <authorList>
            <person name="Li J."/>
        </authorList>
    </citation>
    <scope>NUCLEOTIDE SEQUENCE [LARGE SCALE GENOMIC DNA]</scope>
    <source>
        <strain evidence="2 3">JCM 11654</strain>
    </source>
</reference>
<dbReference type="OrthoDB" id="3518652at2"/>
<evidence type="ECO:0000259" key="1">
    <source>
        <dbReference type="PROSITE" id="PS50943"/>
    </source>
</evidence>
<dbReference type="Proteomes" id="UP000269438">
    <property type="component" value="Unassembled WGS sequence"/>
</dbReference>
<dbReference type="PANTHER" id="PTHR35010:SF2">
    <property type="entry name" value="BLL4672 PROTEIN"/>
    <property type="match status" value="1"/>
</dbReference>
<feature type="domain" description="HTH cro/C1-type" evidence="1">
    <location>
        <begin position="40"/>
        <end position="87"/>
    </location>
</feature>
<dbReference type="SMART" id="SM00530">
    <property type="entry name" value="HTH_XRE"/>
    <property type="match status" value="1"/>
</dbReference>
<gene>
    <name evidence="2" type="ORF">D9V34_16245</name>
</gene>